<evidence type="ECO:0000313" key="3">
    <source>
        <dbReference type="Proteomes" id="UP000757540"/>
    </source>
</evidence>
<keyword evidence="2" id="KW-0238">DNA-binding</keyword>
<accession>A0ABX2A7R2</accession>
<evidence type="ECO:0000259" key="1">
    <source>
        <dbReference type="PROSITE" id="PS50995"/>
    </source>
</evidence>
<dbReference type="Gene3D" id="1.10.10.10">
    <property type="entry name" value="Winged helix-like DNA-binding domain superfamily/Winged helix DNA-binding domain"/>
    <property type="match status" value="1"/>
</dbReference>
<organism evidence="2 3">
    <name type="scientific">Isoptericola halotolerans</name>
    <dbReference type="NCBI Taxonomy" id="300560"/>
    <lineage>
        <taxon>Bacteria</taxon>
        <taxon>Bacillati</taxon>
        <taxon>Actinomycetota</taxon>
        <taxon>Actinomycetes</taxon>
        <taxon>Micrococcales</taxon>
        <taxon>Promicromonosporaceae</taxon>
        <taxon>Isoptericola</taxon>
    </lineage>
</organism>
<dbReference type="PANTHER" id="PTHR33164:SF99">
    <property type="entry name" value="MARR FAMILY REGULATORY PROTEIN"/>
    <property type="match status" value="1"/>
</dbReference>
<keyword evidence="3" id="KW-1185">Reference proteome</keyword>
<dbReference type="Pfam" id="PF01047">
    <property type="entry name" value="MarR"/>
    <property type="match status" value="1"/>
</dbReference>
<feature type="domain" description="HTH marR-type" evidence="1">
    <location>
        <begin position="29"/>
        <end position="161"/>
    </location>
</feature>
<dbReference type="GO" id="GO:0003677">
    <property type="term" value="F:DNA binding"/>
    <property type="evidence" value="ECO:0007669"/>
    <property type="project" value="UniProtKB-KW"/>
</dbReference>
<dbReference type="SUPFAM" id="SSF46785">
    <property type="entry name" value="Winged helix' DNA-binding domain"/>
    <property type="match status" value="1"/>
</dbReference>
<dbReference type="PROSITE" id="PS50995">
    <property type="entry name" value="HTH_MARR_2"/>
    <property type="match status" value="1"/>
</dbReference>
<reference evidence="2 3" key="1">
    <citation type="submission" date="2020-05" db="EMBL/GenBank/DDBJ databases">
        <title>Genomic Encyclopedia of Type Strains, Phase III (KMG-III): the genomes of soil and plant-associated and newly described type strains.</title>
        <authorList>
            <person name="Whitman W."/>
        </authorList>
    </citation>
    <scope>NUCLEOTIDE SEQUENCE [LARGE SCALE GENOMIC DNA]</scope>
    <source>
        <strain evidence="2 3">KCTC 19046</strain>
    </source>
</reference>
<dbReference type="Proteomes" id="UP000757540">
    <property type="component" value="Unassembled WGS sequence"/>
</dbReference>
<gene>
    <name evidence="2" type="ORF">HDG69_003286</name>
</gene>
<dbReference type="InterPro" id="IPR036388">
    <property type="entry name" value="WH-like_DNA-bd_sf"/>
</dbReference>
<sequence length="169" mass="18911">MPEPTQDEQVDEAVDGELRWLSPSEKEAWTGAVSLMLLLPGRLDSAVQRAAGLSLFEYLTLSHMSEAEDRRLVMSDLAYLSNGSLPRLSNVLKRFEARGWAYRYPDPDDRRCTIAALTDQGYAKVVEAAPAHLRSVREHVIDPLTATEQRALARIAAKLRTRPEDFTSS</sequence>
<protein>
    <submittedName>
        <fullName evidence="2">DNA-binding MarR family transcriptional regulator</fullName>
    </submittedName>
</protein>
<dbReference type="PRINTS" id="PR00598">
    <property type="entry name" value="HTHMARR"/>
</dbReference>
<proteinExistence type="predicted"/>
<evidence type="ECO:0000313" key="2">
    <source>
        <dbReference type="EMBL" id="NOV98691.1"/>
    </source>
</evidence>
<name>A0ABX2A7R2_9MICO</name>
<dbReference type="RefSeq" id="WP_171784889.1">
    <property type="nucleotide sequence ID" value="NZ_BAAAML010000003.1"/>
</dbReference>
<dbReference type="SMART" id="SM00347">
    <property type="entry name" value="HTH_MARR"/>
    <property type="match status" value="1"/>
</dbReference>
<dbReference type="InterPro" id="IPR000835">
    <property type="entry name" value="HTH_MarR-typ"/>
</dbReference>
<comment type="caution">
    <text evidence="2">The sequence shown here is derived from an EMBL/GenBank/DDBJ whole genome shotgun (WGS) entry which is preliminary data.</text>
</comment>
<dbReference type="PANTHER" id="PTHR33164">
    <property type="entry name" value="TRANSCRIPTIONAL REGULATOR, MARR FAMILY"/>
    <property type="match status" value="1"/>
</dbReference>
<dbReference type="EMBL" id="JABEZU010000004">
    <property type="protein sequence ID" value="NOV98691.1"/>
    <property type="molecule type" value="Genomic_DNA"/>
</dbReference>
<dbReference type="InterPro" id="IPR039422">
    <property type="entry name" value="MarR/SlyA-like"/>
</dbReference>
<dbReference type="InterPro" id="IPR036390">
    <property type="entry name" value="WH_DNA-bd_sf"/>
</dbReference>